<protein>
    <submittedName>
        <fullName evidence="2">Uncharacterized protein</fullName>
    </submittedName>
</protein>
<proteinExistence type="predicted"/>
<feature type="chain" id="PRO_5006841364" evidence="1">
    <location>
        <begin position="27"/>
        <end position="147"/>
    </location>
</feature>
<evidence type="ECO:0000313" key="3">
    <source>
        <dbReference type="Proteomes" id="UP000064183"/>
    </source>
</evidence>
<evidence type="ECO:0000313" key="2">
    <source>
        <dbReference type="EMBL" id="ALU91928.1"/>
    </source>
</evidence>
<accession>A0A0U3L7Q5</accession>
<organism evidence="2 3">
    <name type="scientific">Streptomyces globisporus C-1027</name>
    <dbReference type="NCBI Taxonomy" id="1172567"/>
    <lineage>
        <taxon>Bacteria</taxon>
        <taxon>Bacillati</taxon>
        <taxon>Actinomycetota</taxon>
        <taxon>Actinomycetes</taxon>
        <taxon>Kitasatosporales</taxon>
        <taxon>Streptomycetaceae</taxon>
        <taxon>Streptomyces</taxon>
    </lineage>
</organism>
<dbReference type="RefSeq" id="WP_032749218.1">
    <property type="nucleotide sequence ID" value="NZ_CP013738.1"/>
</dbReference>
<name>A0A0U3L7Q5_STRGL</name>
<dbReference type="AlphaFoldDB" id="A0A0U3L7Q5"/>
<dbReference type="KEGG" id="sgb:WQO_00195"/>
<dbReference type="GeneID" id="27780701"/>
<evidence type="ECO:0000256" key="1">
    <source>
        <dbReference type="SAM" id="SignalP"/>
    </source>
</evidence>
<sequence>MNRKIIPAVALAAVLVPVAVAPSVSAAPTAARAYVDTRARDCAGSGSGCRSGIVVHHWHRRGAQARGVGWVYASREGVRSGTARWLVKKPGGTWKMGGGWKRAARVGGSFVETSWGRDGHTGPKYPKNTRLCVEFRNLTMKACVTLK</sequence>
<reference evidence="2 3" key="1">
    <citation type="journal article" date="2012" name="J. Bacteriol.">
        <title>Draft genome sequence of Streptomyces globisporus C-1027, which produces an antitumor antibiotic consisting of a nine-membered enediyne with a chromoprotein.</title>
        <authorList>
            <person name="Wang L."/>
            <person name="Wang S."/>
            <person name="He Q."/>
            <person name="Yu T."/>
            <person name="Li Q."/>
            <person name="Hong B."/>
        </authorList>
    </citation>
    <scope>NUCLEOTIDE SEQUENCE [LARGE SCALE GENOMIC DNA]</scope>
    <source>
        <strain evidence="2 3">C-1027</strain>
    </source>
</reference>
<dbReference type="Proteomes" id="UP000064183">
    <property type="component" value="Chromosome"/>
</dbReference>
<feature type="signal peptide" evidence="1">
    <location>
        <begin position="1"/>
        <end position="26"/>
    </location>
</feature>
<gene>
    <name evidence="2" type="ORF">WQO_00195</name>
</gene>
<dbReference type="EMBL" id="CP013738">
    <property type="protein sequence ID" value="ALU91928.1"/>
    <property type="molecule type" value="Genomic_DNA"/>
</dbReference>
<keyword evidence="1" id="KW-0732">Signal</keyword>